<protein>
    <submittedName>
        <fullName evidence="2">Uncharacterized protein</fullName>
    </submittedName>
</protein>
<gene>
    <name evidence="2" type="ORF">GCM10007977_099520</name>
</gene>
<evidence type="ECO:0000256" key="1">
    <source>
        <dbReference type="SAM" id="MobiDB-lite"/>
    </source>
</evidence>
<evidence type="ECO:0000313" key="2">
    <source>
        <dbReference type="EMBL" id="GGM82152.1"/>
    </source>
</evidence>
<keyword evidence="3" id="KW-1185">Reference proteome</keyword>
<organism evidence="2 3">
    <name type="scientific">Dactylosporangium sucinum</name>
    <dbReference type="NCBI Taxonomy" id="1424081"/>
    <lineage>
        <taxon>Bacteria</taxon>
        <taxon>Bacillati</taxon>
        <taxon>Actinomycetota</taxon>
        <taxon>Actinomycetes</taxon>
        <taxon>Micromonosporales</taxon>
        <taxon>Micromonosporaceae</taxon>
        <taxon>Dactylosporangium</taxon>
    </lineage>
</organism>
<reference evidence="2" key="2">
    <citation type="submission" date="2020-09" db="EMBL/GenBank/DDBJ databases">
        <authorList>
            <person name="Sun Q."/>
            <person name="Ohkuma M."/>
        </authorList>
    </citation>
    <scope>NUCLEOTIDE SEQUENCE</scope>
    <source>
        <strain evidence="2">JCM 19831</strain>
    </source>
</reference>
<reference evidence="2" key="1">
    <citation type="journal article" date="2014" name="Int. J. Syst. Evol. Microbiol.">
        <title>Complete genome sequence of Corynebacterium casei LMG S-19264T (=DSM 44701T), isolated from a smear-ripened cheese.</title>
        <authorList>
            <consortium name="US DOE Joint Genome Institute (JGI-PGF)"/>
            <person name="Walter F."/>
            <person name="Albersmeier A."/>
            <person name="Kalinowski J."/>
            <person name="Ruckert C."/>
        </authorList>
    </citation>
    <scope>NUCLEOTIDE SEQUENCE</scope>
    <source>
        <strain evidence="2">JCM 19831</strain>
    </source>
</reference>
<dbReference type="EMBL" id="BMPI01000088">
    <property type="protein sequence ID" value="GGM82152.1"/>
    <property type="molecule type" value="Genomic_DNA"/>
</dbReference>
<dbReference type="Proteomes" id="UP000642070">
    <property type="component" value="Unassembled WGS sequence"/>
</dbReference>
<sequence>MVAALAAAAATTPVPINAPMVEAVARVVRTVVVMVPSNGCADRLGAGLSPGLRKRPAPIDRHAHIFFRRLSTPAYAEAVPGHSGRTRRYAGDARGTRRAGVG</sequence>
<name>A0A917X7C5_9ACTN</name>
<comment type="caution">
    <text evidence="2">The sequence shown here is derived from an EMBL/GenBank/DDBJ whole genome shotgun (WGS) entry which is preliminary data.</text>
</comment>
<feature type="region of interest" description="Disordered" evidence="1">
    <location>
        <begin position="78"/>
        <end position="102"/>
    </location>
</feature>
<accession>A0A917X7C5</accession>
<proteinExistence type="predicted"/>
<dbReference type="AlphaFoldDB" id="A0A917X7C5"/>
<evidence type="ECO:0000313" key="3">
    <source>
        <dbReference type="Proteomes" id="UP000642070"/>
    </source>
</evidence>